<dbReference type="InterPro" id="IPR023296">
    <property type="entry name" value="Glyco_hydro_beta-prop_sf"/>
</dbReference>
<dbReference type="GO" id="GO:0005975">
    <property type="term" value="P:carbohydrate metabolic process"/>
    <property type="evidence" value="ECO:0007669"/>
    <property type="project" value="InterPro"/>
</dbReference>
<organism evidence="5 6">
    <name type="scientific">Orlajensenia leifsoniae</name>
    <dbReference type="NCBI Taxonomy" id="2561933"/>
    <lineage>
        <taxon>Bacteria</taxon>
        <taxon>Bacillati</taxon>
        <taxon>Actinomycetota</taxon>
        <taxon>Actinomycetes</taxon>
        <taxon>Micrococcales</taxon>
        <taxon>Microbacteriaceae</taxon>
        <taxon>Orlajensenia</taxon>
    </lineage>
</organism>
<reference evidence="5 6" key="1">
    <citation type="journal article" date="2018" name="J. Microbiol.">
        <title>Leifsonia flava sp. nov., a novel actinobacterium isolated from the rhizosphere of Aquilegia viridiflora.</title>
        <authorList>
            <person name="Cai Y."/>
            <person name="Tao W.Z."/>
            <person name="Ma Y.J."/>
            <person name="Cheng J."/>
            <person name="Zhang M.Y."/>
            <person name="Zhang Y.X."/>
        </authorList>
    </citation>
    <scope>NUCLEOTIDE SEQUENCE [LARGE SCALE GENOMIC DNA]</scope>
    <source>
        <strain evidence="5 6">SYP-B2174</strain>
    </source>
</reference>
<comment type="caution">
    <text evidence="5">The sequence shown here is derived from an EMBL/GenBank/DDBJ whole genome shotgun (WGS) entry which is preliminary data.</text>
</comment>
<keyword evidence="2 4" id="KW-0378">Hydrolase</keyword>
<evidence type="ECO:0008006" key="7">
    <source>
        <dbReference type="Google" id="ProtNLM"/>
    </source>
</evidence>
<dbReference type="PANTHER" id="PTHR22925">
    <property type="entry name" value="GLYCOSYL HYDROLASE 43 FAMILY MEMBER"/>
    <property type="match status" value="1"/>
</dbReference>
<gene>
    <name evidence="5" type="ORF">E4M00_01555</name>
</gene>
<proteinExistence type="inferred from homology"/>
<evidence type="ECO:0000313" key="6">
    <source>
        <dbReference type="Proteomes" id="UP000298127"/>
    </source>
</evidence>
<evidence type="ECO:0000256" key="3">
    <source>
        <dbReference type="ARBA" id="ARBA00023295"/>
    </source>
</evidence>
<accession>A0A4Y9R960</accession>
<evidence type="ECO:0000313" key="5">
    <source>
        <dbReference type="EMBL" id="TFV99916.1"/>
    </source>
</evidence>
<dbReference type="RefSeq" id="WP_135118813.1">
    <property type="nucleotide sequence ID" value="NZ_SPQZ01000001.1"/>
</dbReference>
<dbReference type="Pfam" id="PF04616">
    <property type="entry name" value="Glyco_hydro_43"/>
    <property type="match status" value="1"/>
</dbReference>
<dbReference type="Gene3D" id="2.115.10.20">
    <property type="entry name" value="Glycosyl hydrolase domain, family 43"/>
    <property type="match status" value="1"/>
</dbReference>
<name>A0A4Y9R960_9MICO</name>
<protein>
    <recommendedName>
        <fullName evidence="7">Beta-xylosidase</fullName>
    </recommendedName>
</protein>
<evidence type="ECO:0000256" key="1">
    <source>
        <dbReference type="ARBA" id="ARBA00009865"/>
    </source>
</evidence>
<dbReference type="EMBL" id="SPQZ01000001">
    <property type="protein sequence ID" value="TFV99916.1"/>
    <property type="molecule type" value="Genomic_DNA"/>
</dbReference>
<sequence>MAGELPPVRRPLLFLCPPKQRSFTVMPTRRTTTILLAAATTIAVVLGVGTPVYAAAPYPNVANDTVWQDAAGTPIKAQGGNVLKVGATYYWVGTGMDKSPDPANPLPKSVNLYSSSDLENWAFVKSLVTQSGTGDFAAGKWLGRPQLVLNPNTGQFILTVELGGGRVNSAQKSLGNAVGFFTSASIDGDYSFHGKQYPDGLTRGDGSIFVDGDNAYMVYVGDSAESRNVSINVAPLSSDWLTLQPHFWTDTNSNHNEAPAIVKIGAKYYLFASGMNYWAGTPTSYRTSTDLLDWSAWSTMSTEPASNTSFGTQFEQIIPVTGTAGTSYLYNGDRYSQFYAPTADPAPGGIGRNAWYPVTFSATGVPTLHGNTDVSVDAPAGTLAVNEVANGRFDQDLPGTFIPQWTATGTNGAAKVENTTTPGNRQLTLWNAATYNTWVAQSVTLPNGTYTVSFDYKSSGGQNNAYFSVKNHGSAEIQTPLTAQSSWTAKTVTFTVTTGSVRIGFWSDGPGGKWTNVDNVSIWKN</sequence>
<dbReference type="InterPro" id="IPR006710">
    <property type="entry name" value="Glyco_hydro_43"/>
</dbReference>
<evidence type="ECO:0000256" key="2">
    <source>
        <dbReference type="ARBA" id="ARBA00022801"/>
    </source>
</evidence>
<keyword evidence="3 4" id="KW-0326">Glycosidase</keyword>
<dbReference type="InterPro" id="IPR008979">
    <property type="entry name" value="Galactose-bd-like_sf"/>
</dbReference>
<dbReference type="SUPFAM" id="SSF49785">
    <property type="entry name" value="Galactose-binding domain-like"/>
    <property type="match status" value="1"/>
</dbReference>
<keyword evidence="6" id="KW-1185">Reference proteome</keyword>
<dbReference type="PANTHER" id="PTHR22925:SF3">
    <property type="entry name" value="GLYCOSYL HYDROLASE FAMILY PROTEIN 43"/>
    <property type="match status" value="1"/>
</dbReference>
<dbReference type="Gene3D" id="2.60.120.260">
    <property type="entry name" value="Galactose-binding domain-like"/>
    <property type="match status" value="1"/>
</dbReference>
<dbReference type="AlphaFoldDB" id="A0A4Y9R960"/>
<dbReference type="Proteomes" id="UP000298127">
    <property type="component" value="Unassembled WGS sequence"/>
</dbReference>
<dbReference type="GO" id="GO:0004553">
    <property type="term" value="F:hydrolase activity, hydrolyzing O-glycosyl compounds"/>
    <property type="evidence" value="ECO:0007669"/>
    <property type="project" value="InterPro"/>
</dbReference>
<evidence type="ECO:0000256" key="4">
    <source>
        <dbReference type="RuleBase" id="RU361187"/>
    </source>
</evidence>
<dbReference type="SUPFAM" id="SSF75005">
    <property type="entry name" value="Arabinanase/levansucrase/invertase"/>
    <property type="match status" value="1"/>
</dbReference>
<comment type="similarity">
    <text evidence="1 4">Belongs to the glycosyl hydrolase 43 family.</text>
</comment>